<dbReference type="RefSeq" id="WP_154608661.1">
    <property type="nucleotide sequence ID" value="NZ_CP072115.1"/>
</dbReference>
<organism evidence="3 5">
    <name type="scientific">Streptococcus zhangguiae</name>
    <dbReference type="NCBI Taxonomy" id="2664091"/>
    <lineage>
        <taxon>Bacteria</taxon>
        <taxon>Bacillati</taxon>
        <taxon>Bacillota</taxon>
        <taxon>Bacilli</taxon>
        <taxon>Lactobacillales</taxon>
        <taxon>Streptococcaceae</taxon>
        <taxon>Streptococcus</taxon>
    </lineage>
</organism>
<proteinExistence type="predicted"/>
<dbReference type="AlphaFoldDB" id="A0A6I4RJ68"/>
<dbReference type="Proteomes" id="UP000435423">
    <property type="component" value="Unassembled WGS sequence"/>
</dbReference>
<feature type="coiled-coil region" evidence="1">
    <location>
        <begin position="7"/>
        <end position="34"/>
    </location>
</feature>
<reference evidence="3 5" key="1">
    <citation type="submission" date="2019-10" db="EMBL/GenBank/DDBJ databases">
        <title>Streptococcis sp, isolated from the respiratory tract of Marmot.</title>
        <authorList>
            <person name="Zhang G."/>
        </authorList>
    </citation>
    <scope>NUCLEOTIDE SEQUENCE [LARGE SCALE GENOMIC DNA]</scope>
    <source>
        <strain evidence="3">Zg-70</strain>
        <strain evidence="5">zg-70</strain>
    </source>
</reference>
<name>A0A6I4RJ68_9STRE</name>
<evidence type="ECO:0000256" key="1">
    <source>
        <dbReference type="SAM" id="Coils"/>
    </source>
</evidence>
<comment type="caution">
    <text evidence="3">The sequence shown here is derived from an EMBL/GenBank/DDBJ whole genome shotgun (WGS) entry which is preliminary data.</text>
</comment>
<keyword evidence="4" id="KW-1185">Reference proteome</keyword>
<evidence type="ECO:0000313" key="5">
    <source>
        <dbReference type="Proteomes" id="UP000435423"/>
    </source>
</evidence>
<dbReference type="EMBL" id="WUBJ01000007">
    <property type="protein sequence ID" value="MWV56563.1"/>
    <property type="molecule type" value="Genomic_DNA"/>
</dbReference>
<gene>
    <name evidence="2" type="ORF">GGG87_06825</name>
    <name evidence="3" type="ORF">GGH11_06200</name>
</gene>
<evidence type="ECO:0000313" key="2">
    <source>
        <dbReference type="EMBL" id="MTB64704.1"/>
    </source>
</evidence>
<evidence type="ECO:0000313" key="4">
    <source>
        <dbReference type="Proteomes" id="UP000435060"/>
    </source>
</evidence>
<reference evidence="2 4" key="2">
    <citation type="submission" date="2019-11" db="EMBL/GenBank/DDBJ databases">
        <title>Streptococcis sp. isolated from the respiratory tract of Marmot.</title>
        <authorList>
            <person name="Zhang G."/>
        </authorList>
    </citation>
    <scope>NUCLEOTIDE SEQUENCE [LARGE SCALE GENOMIC DNA]</scope>
    <source>
        <strain evidence="2">Zg-86</strain>
        <strain evidence="4">zg-86</strain>
    </source>
</reference>
<dbReference type="EMBL" id="WLCG01000008">
    <property type="protein sequence ID" value="MTB64704.1"/>
    <property type="molecule type" value="Genomic_DNA"/>
</dbReference>
<protein>
    <submittedName>
        <fullName evidence="3">Uncharacterized protein</fullName>
    </submittedName>
</protein>
<sequence>MVFGPVIDGQITQLKEILKDYKEHQKELDEVVERLLGNYQEDNQLCICHQSVADRFVLVEEEKIYVNSY</sequence>
<dbReference type="Proteomes" id="UP000435060">
    <property type="component" value="Unassembled WGS sequence"/>
</dbReference>
<accession>A0A6I4RJ68</accession>
<evidence type="ECO:0000313" key="3">
    <source>
        <dbReference type="EMBL" id="MWV56563.1"/>
    </source>
</evidence>
<keyword evidence="1" id="KW-0175">Coiled coil</keyword>